<sequence>MSRLPSPCIDVCKFRRRGPMSTATDPAPHCIGCSMTKGQKRLFKTQKGAKSRAVLVRMIVAQQEAMGKYAHWMPAYLKRLRKKGVKPPFDPDP</sequence>
<dbReference type="AlphaFoldDB" id="A0A0M6XTM4"/>
<keyword evidence="2" id="KW-1185">Reference proteome</keyword>
<evidence type="ECO:0008006" key="3">
    <source>
        <dbReference type="Google" id="ProtNLM"/>
    </source>
</evidence>
<dbReference type="STRING" id="282197.SAMN04488517_103372"/>
<organism evidence="1 2">
    <name type="scientific">Jannaschia rubra</name>
    <dbReference type="NCBI Taxonomy" id="282197"/>
    <lineage>
        <taxon>Bacteria</taxon>
        <taxon>Pseudomonadati</taxon>
        <taxon>Pseudomonadota</taxon>
        <taxon>Alphaproteobacteria</taxon>
        <taxon>Rhodobacterales</taxon>
        <taxon>Roseobacteraceae</taxon>
        <taxon>Jannaschia</taxon>
    </lineage>
</organism>
<evidence type="ECO:0000313" key="1">
    <source>
        <dbReference type="EMBL" id="CTQ33977.1"/>
    </source>
</evidence>
<protein>
    <recommendedName>
        <fullName evidence="3">Fe-S protein</fullName>
    </recommendedName>
</protein>
<dbReference type="Proteomes" id="UP000048908">
    <property type="component" value="Unassembled WGS sequence"/>
</dbReference>
<reference evidence="1 2" key="1">
    <citation type="submission" date="2015-07" db="EMBL/GenBank/DDBJ databases">
        <authorList>
            <person name="Noorani M."/>
        </authorList>
    </citation>
    <scope>NUCLEOTIDE SEQUENCE [LARGE SCALE GENOMIC DNA]</scope>
    <source>
        <strain evidence="1 2">CECT 5088</strain>
    </source>
</reference>
<dbReference type="OrthoDB" id="7906652at2"/>
<name>A0A0M6XTM4_9RHOB</name>
<gene>
    <name evidence="1" type="ORF">JAN5088_02766</name>
</gene>
<proteinExistence type="predicted"/>
<evidence type="ECO:0000313" key="2">
    <source>
        <dbReference type="Proteomes" id="UP000048908"/>
    </source>
</evidence>
<accession>A0A0M6XTM4</accession>
<dbReference type="EMBL" id="CXPG01000021">
    <property type="protein sequence ID" value="CTQ33977.1"/>
    <property type="molecule type" value="Genomic_DNA"/>
</dbReference>